<proteinExistence type="predicted"/>
<dbReference type="Gene3D" id="3.40.50.300">
    <property type="entry name" value="P-loop containing nucleotide triphosphate hydrolases"/>
    <property type="match status" value="1"/>
</dbReference>
<dbReference type="GO" id="GO:0005525">
    <property type="term" value="F:GTP binding"/>
    <property type="evidence" value="ECO:0007669"/>
    <property type="project" value="UniProtKB-KW"/>
</dbReference>
<protein>
    <submittedName>
        <fullName evidence="4">Uncharacterized protein</fullName>
    </submittedName>
</protein>
<evidence type="ECO:0000313" key="5">
    <source>
        <dbReference type="Proteomes" id="UP000284706"/>
    </source>
</evidence>
<dbReference type="GO" id="GO:0007186">
    <property type="term" value="P:G protein-coupled receptor signaling pathway"/>
    <property type="evidence" value="ECO:0007669"/>
    <property type="project" value="InterPro"/>
</dbReference>
<evidence type="ECO:0000313" key="4">
    <source>
        <dbReference type="EMBL" id="PPQ96291.1"/>
    </source>
</evidence>
<evidence type="ECO:0000256" key="3">
    <source>
        <dbReference type="ARBA" id="ARBA00023224"/>
    </source>
</evidence>
<dbReference type="GO" id="GO:0003924">
    <property type="term" value="F:GTPase activity"/>
    <property type="evidence" value="ECO:0007669"/>
    <property type="project" value="InterPro"/>
</dbReference>
<reference evidence="4 5" key="1">
    <citation type="journal article" date="2018" name="Evol. Lett.">
        <title>Horizontal gene cluster transfer increased hallucinogenic mushroom diversity.</title>
        <authorList>
            <person name="Reynolds H.T."/>
            <person name="Vijayakumar V."/>
            <person name="Gluck-Thaler E."/>
            <person name="Korotkin H.B."/>
            <person name="Matheny P.B."/>
            <person name="Slot J.C."/>
        </authorList>
    </citation>
    <scope>NUCLEOTIDE SEQUENCE [LARGE SCALE GENOMIC DNA]</scope>
    <source>
        <strain evidence="4 5">SRW20</strain>
    </source>
</reference>
<accession>A0A409XZZ9</accession>
<gene>
    <name evidence="4" type="ORF">CVT26_005651</name>
</gene>
<dbReference type="InParanoid" id="A0A409XZZ9"/>
<evidence type="ECO:0000256" key="2">
    <source>
        <dbReference type="ARBA" id="ARBA00023134"/>
    </source>
</evidence>
<keyword evidence="1" id="KW-0547">Nucleotide-binding</keyword>
<organism evidence="4 5">
    <name type="scientific">Gymnopilus dilepis</name>
    <dbReference type="NCBI Taxonomy" id="231916"/>
    <lineage>
        <taxon>Eukaryota</taxon>
        <taxon>Fungi</taxon>
        <taxon>Dikarya</taxon>
        <taxon>Basidiomycota</taxon>
        <taxon>Agaricomycotina</taxon>
        <taxon>Agaricomycetes</taxon>
        <taxon>Agaricomycetidae</taxon>
        <taxon>Agaricales</taxon>
        <taxon>Agaricineae</taxon>
        <taxon>Hymenogastraceae</taxon>
        <taxon>Gymnopilus</taxon>
    </lineage>
</organism>
<comment type="caution">
    <text evidence="4">The sequence shown here is derived from an EMBL/GenBank/DDBJ whole genome shotgun (WGS) entry which is preliminary data.</text>
</comment>
<dbReference type="GO" id="GO:0031683">
    <property type="term" value="F:G-protein beta/gamma-subunit complex binding"/>
    <property type="evidence" value="ECO:0007669"/>
    <property type="project" value="InterPro"/>
</dbReference>
<evidence type="ECO:0000256" key="1">
    <source>
        <dbReference type="ARBA" id="ARBA00022741"/>
    </source>
</evidence>
<dbReference type="InterPro" id="IPR001019">
    <property type="entry name" value="Gprotein_alpha_su"/>
</dbReference>
<dbReference type="EMBL" id="NHYE01001383">
    <property type="protein sequence ID" value="PPQ96291.1"/>
    <property type="molecule type" value="Genomic_DNA"/>
</dbReference>
<keyword evidence="3" id="KW-0807">Transducer</keyword>
<dbReference type="AlphaFoldDB" id="A0A409XZZ9"/>
<name>A0A409XZZ9_9AGAR</name>
<dbReference type="Pfam" id="PF00503">
    <property type="entry name" value="G-alpha"/>
    <property type="match status" value="1"/>
</dbReference>
<keyword evidence="2" id="KW-0342">GTP-binding</keyword>
<keyword evidence="5" id="KW-1185">Reference proteome</keyword>
<dbReference type="Proteomes" id="UP000284706">
    <property type="component" value="Unassembled WGS sequence"/>
</dbReference>
<dbReference type="InterPro" id="IPR027417">
    <property type="entry name" value="P-loop_NTPase"/>
</dbReference>
<sequence length="354" mass="39874">MQNKAPVNLRHVNLDPKSQKPSVAFVLANSTTPLHAVLVYGRTKSVREINTKSAHEGSSADIRRLSIDVEVGLDDEDSDSYLTVSKLFTSPRSRPNELKGHMWAFYSSSHTPFVRPLALPPLYKDFEAIVLPVSGIDKPLEDNPGTTHFEDSFYRWQSICASSFIRNATLVIIFNDCKRLRQKITSGLLAKDFLPGYSKESNDVGDIIKYMKKVFLDEYMRLVAHRSNLCYMFEIEGKDLDYTQTGQVLNCIAAASDQRIVLSVGQLYEELSIPNPFDEVVYEEPVPFNPHSFAGVLTETANIPDDASVIYPASEYSKASSRTETTNYGHYCRRMALSQSTFEIEYLESLSEAH</sequence>